<dbReference type="AlphaFoldDB" id="A0A8X6RHG6"/>
<protein>
    <submittedName>
        <fullName evidence="1">Uncharacterized protein</fullName>
    </submittedName>
</protein>
<proteinExistence type="predicted"/>
<evidence type="ECO:0000313" key="2">
    <source>
        <dbReference type="Proteomes" id="UP000887159"/>
    </source>
</evidence>
<accession>A0A8X6RHG6</accession>
<organism evidence="1 2">
    <name type="scientific">Trichonephila clavipes</name>
    <name type="common">Golden silk orbweaver</name>
    <name type="synonym">Nephila clavipes</name>
    <dbReference type="NCBI Taxonomy" id="2585209"/>
    <lineage>
        <taxon>Eukaryota</taxon>
        <taxon>Metazoa</taxon>
        <taxon>Ecdysozoa</taxon>
        <taxon>Arthropoda</taxon>
        <taxon>Chelicerata</taxon>
        <taxon>Arachnida</taxon>
        <taxon>Araneae</taxon>
        <taxon>Araneomorphae</taxon>
        <taxon>Entelegynae</taxon>
        <taxon>Araneoidea</taxon>
        <taxon>Nephilidae</taxon>
        <taxon>Trichonephila</taxon>
    </lineage>
</organism>
<reference evidence="1" key="1">
    <citation type="submission" date="2020-08" db="EMBL/GenBank/DDBJ databases">
        <title>Multicomponent nature underlies the extraordinary mechanical properties of spider dragline silk.</title>
        <authorList>
            <person name="Kono N."/>
            <person name="Nakamura H."/>
            <person name="Mori M."/>
            <person name="Yoshida Y."/>
            <person name="Ohtoshi R."/>
            <person name="Malay A.D."/>
            <person name="Moran D.A.P."/>
            <person name="Tomita M."/>
            <person name="Numata K."/>
            <person name="Arakawa K."/>
        </authorList>
    </citation>
    <scope>NUCLEOTIDE SEQUENCE</scope>
</reference>
<gene>
    <name evidence="1" type="primary">X975_05742</name>
    <name evidence="1" type="ORF">TNCV_1112611</name>
</gene>
<name>A0A8X6RHG6_TRICX</name>
<keyword evidence="2" id="KW-1185">Reference proteome</keyword>
<dbReference type="EMBL" id="BMAU01021144">
    <property type="protein sequence ID" value="GFX92334.1"/>
    <property type="molecule type" value="Genomic_DNA"/>
</dbReference>
<evidence type="ECO:0000313" key="1">
    <source>
        <dbReference type="EMBL" id="GFX92334.1"/>
    </source>
</evidence>
<sequence length="73" mass="8215">MVRQDTGAPNEGATCAWMAADEAVGSTRALLTVWLSSRRMVCRGRPEPDLRVIDISRIHWSQHRLKTQSARPN</sequence>
<dbReference type="Proteomes" id="UP000887159">
    <property type="component" value="Unassembled WGS sequence"/>
</dbReference>
<comment type="caution">
    <text evidence="1">The sequence shown here is derived from an EMBL/GenBank/DDBJ whole genome shotgun (WGS) entry which is preliminary data.</text>
</comment>